<protein>
    <submittedName>
        <fullName evidence="3">Uncharacterized protein</fullName>
    </submittedName>
</protein>
<feature type="transmembrane region" description="Helical" evidence="2">
    <location>
        <begin position="20"/>
        <end position="44"/>
    </location>
</feature>
<sequence>MPRAMLPKNSEEQMGAIAALDLVVFVVVVAFVYASITQVLIPIFQDKPLFPFFRQRRLERELREAREREDEARLKKEIVDAQRRARDVNRPRPAKVVDHSTRSEL</sequence>
<feature type="region of interest" description="Disordered" evidence="1">
    <location>
        <begin position="83"/>
        <end position="105"/>
    </location>
</feature>
<keyword evidence="2" id="KW-1133">Transmembrane helix</keyword>
<evidence type="ECO:0000313" key="4">
    <source>
        <dbReference type="Proteomes" id="UP000034368"/>
    </source>
</evidence>
<evidence type="ECO:0000256" key="2">
    <source>
        <dbReference type="SAM" id="Phobius"/>
    </source>
</evidence>
<dbReference type="EMBL" id="LCKD01000001">
    <property type="protein sequence ID" value="KKT90459.1"/>
    <property type="molecule type" value="Genomic_DNA"/>
</dbReference>
<evidence type="ECO:0000313" key="3">
    <source>
        <dbReference type="EMBL" id="KKT90459.1"/>
    </source>
</evidence>
<comment type="caution">
    <text evidence="3">The sequence shown here is derived from an EMBL/GenBank/DDBJ whole genome shotgun (WGS) entry which is preliminary data.</text>
</comment>
<proteinExistence type="predicted"/>
<name>A0A0G1P263_9BACT</name>
<evidence type="ECO:0000256" key="1">
    <source>
        <dbReference type="SAM" id="MobiDB-lite"/>
    </source>
</evidence>
<accession>A0A0G1P263</accession>
<keyword evidence="2" id="KW-0812">Transmembrane</keyword>
<reference evidence="3 4" key="1">
    <citation type="journal article" date="2015" name="Nature">
        <title>rRNA introns, odd ribosomes, and small enigmatic genomes across a large radiation of phyla.</title>
        <authorList>
            <person name="Brown C.T."/>
            <person name="Hug L.A."/>
            <person name="Thomas B.C."/>
            <person name="Sharon I."/>
            <person name="Castelle C.J."/>
            <person name="Singh A."/>
            <person name="Wilkins M.J."/>
            <person name="Williams K.H."/>
            <person name="Banfield J.F."/>
        </authorList>
    </citation>
    <scope>NUCLEOTIDE SEQUENCE [LARGE SCALE GENOMIC DNA]</scope>
</reference>
<gene>
    <name evidence="3" type="ORF">UW90_C0001G0047</name>
</gene>
<dbReference type="Proteomes" id="UP000034368">
    <property type="component" value="Unassembled WGS sequence"/>
</dbReference>
<keyword evidence="2" id="KW-0472">Membrane</keyword>
<dbReference type="AlphaFoldDB" id="A0A0G1P263"/>
<organism evidence="3 4">
    <name type="scientific">Candidatus Yanofskybacteria bacterium GW2011_GWB1_45_11</name>
    <dbReference type="NCBI Taxonomy" id="1619026"/>
    <lineage>
        <taxon>Bacteria</taxon>
        <taxon>Candidatus Yanofskyibacteriota</taxon>
    </lineage>
</organism>